<evidence type="ECO:0000313" key="2">
    <source>
        <dbReference type="Proteomes" id="UP001500635"/>
    </source>
</evidence>
<dbReference type="Pfam" id="PF16945">
    <property type="entry name" value="Phage_r1t_holin"/>
    <property type="match status" value="1"/>
</dbReference>
<dbReference type="EMBL" id="BAABFR010000072">
    <property type="protein sequence ID" value="GAA4399622.1"/>
    <property type="molecule type" value="Genomic_DNA"/>
</dbReference>
<protein>
    <recommendedName>
        <fullName evidence="3">Holin</fullName>
    </recommendedName>
</protein>
<dbReference type="Proteomes" id="UP001500635">
    <property type="component" value="Unassembled WGS sequence"/>
</dbReference>
<evidence type="ECO:0008006" key="3">
    <source>
        <dbReference type="Google" id="ProtNLM"/>
    </source>
</evidence>
<reference evidence="2" key="1">
    <citation type="journal article" date="2019" name="Int. J. Syst. Evol. Microbiol.">
        <title>The Global Catalogue of Microorganisms (GCM) 10K type strain sequencing project: providing services to taxonomists for standard genome sequencing and annotation.</title>
        <authorList>
            <consortium name="The Broad Institute Genomics Platform"/>
            <consortium name="The Broad Institute Genome Sequencing Center for Infectious Disease"/>
            <person name="Wu L."/>
            <person name="Ma J."/>
        </authorList>
    </citation>
    <scope>NUCLEOTIDE SEQUENCE [LARGE SCALE GENOMIC DNA]</scope>
    <source>
        <strain evidence="2">JCM 17688</strain>
    </source>
</reference>
<sequence>MNTKKFWISALERSVVAAAAAFLSTLGAGAVDLFHAPVVHDLELSASTAVVMLITSVAASNVTGNASFIKDTD</sequence>
<keyword evidence="2" id="KW-1185">Reference proteome</keyword>
<proteinExistence type="predicted"/>
<accession>A0ABP8K3J3</accession>
<evidence type="ECO:0000313" key="1">
    <source>
        <dbReference type="EMBL" id="GAA4399622.1"/>
    </source>
</evidence>
<comment type="caution">
    <text evidence="1">The sequence shown here is derived from an EMBL/GenBank/DDBJ whole genome shotgun (WGS) entry which is preliminary data.</text>
</comment>
<gene>
    <name evidence="1" type="ORF">GCM10023147_37240</name>
</gene>
<dbReference type="InterPro" id="IPR020109">
    <property type="entry name" value="Holin_r1t"/>
</dbReference>
<organism evidence="1 2">
    <name type="scientific">Tsukamurella soli</name>
    <dbReference type="NCBI Taxonomy" id="644556"/>
    <lineage>
        <taxon>Bacteria</taxon>
        <taxon>Bacillati</taxon>
        <taxon>Actinomycetota</taxon>
        <taxon>Actinomycetes</taxon>
        <taxon>Mycobacteriales</taxon>
        <taxon>Tsukamurellaceae</taxon>
        <taxon>Tsukamurella</taxon>
    </lineage>
</organism>
<name>A0ABP8K3J3_9ACTN</name>
<dbReference type="RefSeq" id="WP_344998796.1">
    <property type="nucleotide sequence ID" value="NZ_BAABFR010000072.1"/>
</dbReference>